<evidence type="ECO:0000256" key="1">
    <source>
        <dbReference type="ARBA" id="ARBA00001675"/>
    </source>
</evidence>
<feature type="compositionally biased region" description="Low complexity" evidence="14">
    <location>
        <begin position="61"/>
        <end position="71"/>
    </location>
</feature>
<dbReference type="InterPro" id="IPR001969">
    <property type="entry name" value="Aspartic_peptidase_AS"/>
</dbReference>
<proteinExistence type="inferred from homology"/>
<feature type="compositionally biased region" description="Low complexity" evidence="14">
    <location>
        <begin position="84"/>
        <end position="116"/>
    </location>
</feature>
<feature type="chain" id="PRO_5040742166" description="candidapepsin" evidence="15">
    <location>
        <begin position="21"/>
        <end position="560"/>
    </location>
</feature>
<keyword evidence="5" id="KW-0964">Secreted</keyword>
<evidence type="ECO:0000256" key="2">
    <source>
        <dbReference type="ARBA" id="ARBA00004613"/>
    </source>
</evidence>
<feature type="domain" description="Peptidase A1" evidence="16">
    <location>
        <begin position="128"/>
        <end position="478"/>
    </location>
</feature>
<evidence type="ECO:0000256" key="6">
    <source>
        <dbReference type="ARBA" id="ARBA00022670"/>
    </source>
</evidence>
<keyword evidence="9 13" id="KW-0378">Hydrolase</keyword>
<dbReference type="OrthoDB" id="771136at2759"/>
<keyword evidence="11" id="KW-1015">Disulfide bond</keyword>
<comment type="similarity">
    <text evidence="3 13">Belongs to the peptidase A1 family.</text>
</comment>
<feature type="region of interest" description="Disordered" evidence="14">
    <location>
        <begin position="29"/>
        <end position="117"/>
    </location>
</feature>
<dbReference type="Proteomes" id="UP001165063">
    <property type="component" value="Unassembled WGS sequence"/>
</dbReference>
<feature type="compositionally biased region" description="Low complexity" evidence="14">
    <location>
        <begin position="33"/>
        <end position="46"/>
    </location>
</feature>
<dbReference type="PANTHER" id="PTHR47966">
    <property type="entry name" value="BETA-SITE APP-CLEAVING ENZYME, ISOFORM A-RELATED"/>
    <property type="match status" value="1"/>
</dbReference>
<comment type="caution">
    <text evidence="17">The sequence shown here is derived from an EMBL/GenBank/DDBJ whole genome shotgun (WGS) entry which is preliminary data.</text>
</comment>
<evidence type="ECO:0000256" key="4">
    <source>
        <dbReference type="ARBA" id="ARBA00013207"/>
    </source>
</evidence>
<sequence>MKFTTSPALCLLLIITEALASPYFIFSPPDSLSQSQSQSSKSKSSSTFGKISHDSSEKSHTSSSKSSSKSKGYMKFPTQKRQISKSSSHESIINSSNSNKAAASSSNGTSDGTDGALSFDMTHQDAAYMLNLTIGSNNQPITLQIDTGSSDLWVINANNSWCSETSQGKGAYSTEKGNSSSGVQSDAENGYSHDCSVYGTFDPNDSDTWRATPGLFSQTYGDNTGANGTWGQDTVTIQGVEIKDVYIAQSDEADENYGVLGIGFRNLEATNSDTATESAFTYDNLPITMKNQGLIYKNTYSIYLDEYSDTDSAILLFGAIDHDKYTGDLGLLPIATNSTDLDIFLNGIYMSDGNSNVTIAIGSAPVVLDTGSSLTALPSDVLEAILDQIGASTSKDKSGSATYTAKCSSLKDQTFTFDFMGYKLIVPVSGFVIDMSGKTCTLGFQSSESIGFDYIFGDTFLSNVYFVADLDDNEIAIALANTGSTTEDLEAITDSIPSATQVPGYSSTQTGSDLILQTGSSTDSAGKGGKSSGAAANVKPSLANSLICSVVLMASLVLLI</sequence>
<dbReference type="EC" id="3.4.23.24" evidence="4"/>
<dbReference type="Pfam" id="PF00026">
    <property type="entry name" value="Asp"/>
    <property type="match status" value="1"/>
</dbReference>
<dbReference type="CDD" id="cd05474">
    <property type="entry name" value="SAP_like"/>
    <property type="match status" value="1"/>
</dbReference>
<evidence type="ECO:0000256" key="9">
    <source>
        <dbReference type="ARBA" id="ARBA00022801"/>
    </source>
</evidence>
<dbReference type="SUPFAM" id="SSF50630">
    <property type="entry name" value="Acid proteases"/>
    <property type="match status" value="1"/>
</dbReference>
<evidence type="ECO:0000256" key="3">
    <source>
        <dbReference type="ARBA" id="ARBA00007447"/>
    </source>
</evidence>
<keyword evidence="8 13" id="KW-0064">Aspartyl protease</keyword>
<reference evidence="17" key="1">
    <citation type="submission" date="2023-04" db="EMBL/GenBank/DDBJ databases">
        <title>Ambrosiozyma monospora NBRC 1965.</title>
        <authorList>
            <person name="Ichikawa N."/>
            <person name="Sato H."/>
            <person name="Tonouchi N."/>
        </authorList>
    </citation>
    <scope>NUCLEOTIDE SEQUENCE</scope>
    <source>
        <strain evidence="17">NBRC 1965</strain>
    </source>
</reference>
<evidence type="ECO:0000259" key="16">
    <source>
        <dbReference type="PROSITE" id="PS51767"/>
    </source>
</evidence>
<evidence type="ECO:0000256" key="11">
    <source>
        <dbReference type="ARBA" id="ARBA00023157"/>
    </source>
</evidence>
<dbReference type="InterPro" id="IPR001461">
    <property type="entry name" value="Aspartic_peptidase_A1"/>
</dbReference>
<gene>
    <name evidence="17" type="ORF">Amon01_000158100</name>
</gene>
<feature type="active site" evidence="12">
    <location>
        <position position="369"/>
    </location>
</feature>
<dbReference type="EMBL" id="BSXU01000503">
    <property type="protein sequence ID" value="GMG20907.1"/>
    <property type="molecule type" value="Genomic_DNA"/>
</dbReference>
<comment type="subcellular location">
    <subcellularLocation>
        <location evidence="2">Secreted</location>
    </subcellularLocation>
</comment>
<dbReference type="PANTHER" id="PTHR47966:SF65">
    <property type="entry name" value="ASPARTIC-TYPE ENDOPEPTIDASE"/>
    <property type="match status" value="1"/>
</dbReference>
<evidence type="ECO:0000313" key="18">
    <source>
        <dbReference type="Proteomes" id="UP001165063"/>
    </source>
</evidence>
<comment type="catalytic activity">
    <reaction evidence="1">
        <text>Preferential cleavage at the carboxyl of hydrophobic amino acids, but fails to cleave 15-Leu-|-Tyr-16, 16-Tyr-|-Leu-17 and 24-Phe-|-Phe-25 of insulin B chain. Activates trypsinogen, and degrades keratin.</text>
        <dbReference type="EC" id="3.4.23.24"/>
    </reaction>
</comment>
<keyword evidence="6 13" id="KW-0645">Protease</keyword>
<feature type="signal peptide" evidence="15">
    <location>
        <begin position="1"/>
        <end position="20"/>
    </location>
</feature>
<evidence type="ECO:0000256" key="12">
    <source>
        <dbReference type="PIRSR" id="PIRSR601461-1"/>
    </source>
</evidence>
<feature type="region of interest" description="Disordered" evidence="14">
    <location>
        <begin position="165"/>
        <end position="188"/>
    </location>
</feature>
<dbReference type="PROSITE" id="PS00141">
    <property type="entry name" value="ASP_PROTEASE"/>
    <property type="match status" value="1"/>
</dbReference>
<evidence type="ECO:0000256" key="13">
    <source>
        <dbReference type="RuleBase" id="RU000454"/>
    </source>
</evidence>
<evidence type="ECO:0000256" key="5">
    <source>
        <dbReference type="ARBA" id="ARBA00022525"/>
    </source>
</evidence>
<evidence type="ECO:0000256" key="8">
    <source>
        <dbReference type="ARBA" id="ARBA00022750"/>
    </source>
</evidence>
<feature type="compositionally biased region" description="Basic and acidic residues" evidence="14">
    <location>
        <begin position="51"/>
        <end position="60"/>
    </location>
</feature>
<dbReference type="InterPro" id="IPR033876">
    <property type="entry name" value="SAP-like"/>
</dbReference>
<feature type="compositionally biased region" description="Polar residues" evidence="14">
    <location>
        <begin position="175"/>
        <end position="187"/>
    </location>
</feature>
<feature type="active site" evidence="12">
    <location>
        <position position="146"/>
    </location>
</feature>
<dbReference type="PRINTS" id="PR00792">
    <property type="entry name" value="PEPSIN"/>
</dbReference>
<organism evidence="17 18">
    <name type="scientific">Ambrosiozyma monospora</name>
    <name type="common">Yeast</name>
    <name type="synonym">Endomycopsis monosporus</name>
    <dbReference type="NCBI Taxonomy" id="43982"/>
    <lineage>
        <taxon>Eukaryota</taxon>
        <taxon>Fungi</taxon>
        <taxon>Dikarya</taxon>
        <taxon>Ascomycota</taxon>
        <taxon>Saccharomycotina</taxon>
        <taxon>Pichiomycetes</taxon>
        <taxon>Pichiales</taxon>
        <taxon>Pichiaceae</taxon>
        <taxon>Ambrosiozyma</taxon>
    </lineage>
</organism>
<evidence type="ECO:0000256" key="15">
    <source>
        <dbReference type="SAM" id="SignalP"/>
    </source>
</evidence>
<evidence type="ECO:0000313" key="17">
    <source>
        <dbReference type="EMBL" id="GMG20907.1"/>
    </source>
</evidence>
<dbReference type="AlphaFoldDB" id="A0A9W7DCZ1"/>
<evidence type="ECO:0000256" key="10">
    <source>
        <dbReference type="ARBA" id="ARBA00023145"/>
    </source>
</evidence>
<protein>
    <recommendedName>
        <fullName evidence="4">candidapepsin</fullName>
        <ecNumber evidence="4">3.4.23.24</ecNumber>
    </recommendedName>
</protein>
<name>A0A9W7DCZ1_AMBMO</name>
<accession>A0A9W7DCZ1</accession>
<evidence type="ECO:0000256" key="7">
    <source>
        <dbReference type="ARBA" id="ARBA00022729"/>
    </source>
</evidence>
<keyword evidence="7 15" id="KW-0732">Signal</keyword>
<dbReference type="InterPro" id="IPR033121">
    <property type="entry name" value="PEPTIDASE_A1"/>
</dbReference>
<evidence type="ECO:0000256" key="14">
    <source>
        <dbReference type="SAM" id="MobiDB-lite"/>
    </source>
</evidence>
<dbReference type="InterPro" id="IPR021109">
    <property type="entry name" value="Peptidase_aspartic_dom_sf"/>
</dbReference>
<dbReference type="Gene3D" id="2.40.70.10">
    <property type="entry name" value="Acid Proteases"/>
    <property type="match status" value="2"/>
</dbReference>
<dbReference type="PROSITE" id="PS51767">
    <property type="entry name" value="PEPTIDASE_A1"/>
    <property type="match status" value="1"/>
</dbReference>
<dbReference type="GO" id="GO:0006508">
    <property type="term" value="P:proteolysis"/>
    <property type="evidence" value="ECO:0007669"/>
    <property type="project" value="UniProtKB-KW"/>
</dbReference>
<dbReference type="GO" id="GO:0005576">
    <property type="term" value="C:extracellular region"/>
    <property type="evidence" value="ECO:0007669"/>
    <property type="project" value="UniProtKB-SubCell"/>
</dbReference>
<keyword evidence="10" id="KW-0865">Zymogen</keyword>
<keyword evidence="18" id="KW-1185">Reference proteome</keyword>
<dbReference type="GO" id="GO:0004190">
    <property type="term" value="F:aspartic-type endopeptidase activity"/>
    <property type="evidence" value="ECO:0007669"/>
    <property type="project" value="UniProtKB-KW"/>
</dbReference>